<dbReference type="InterPro" id="IPR036291">
    <property type="entry name" value="NAD(P)-bd_dom_sf"/>
</dbReference>
<dbReference type="SUPFAM" id="SSF51735">
    <property type="entry name" value="NAD(P)-binding Rossmann-fold domains"/>
    <property type="match status" value="1"/>
</dbReference>
<dbReference type="Pfam" id="PF01370">
    <property type="entry name" value="Epimerase"/>
    <property type="match status" value="1"/>
</dbReference>
<gene>
    <name evidence="13" type="primary">galE</name>
    <name evidence="13" type="ORF">P5G62_007005</name>
</gene>
<evidence type="ECO:0000256" key="5">
    <source>
        <dbReference type="ARBA" id="ARBA00013189"/>
    </source>
</evidence>
<accession>A0ABV4YS01</accession>
<evidence type="ECO:0000256" key="6">
    <source>
        <dbReference type="ARBA" id="ARBA00018569"/>
    </source>
</evidence>
<dbReference type="PANTHER" id="PTHR43725">
    <property type="entry name" value="UDP-GLUCOSE 4-EPIMERASE"/>
    <property type="match status" value="1"/>
</dbReference>
<comment type="catalytic activity">
    <reaction evidence="1 11">
        <text>UDP-alpha-D-glucose = UDP-alpha-D-galactose</text>
        <dbReference type="Rhea" id="RHEA:22168"/>
        <dbReference type="ChEBI" id="CHEBI:58885"/>
        <dbReference type="ChEBI" id="CHEBI:66914"/>
        <dbReference type="EC" id="5.1.3.2"/>
    </reaction>
</comment>
<evidence type="ECO:0000256" key="11">
    <source>
        <dbReference type="RuleBase" id="RU366046"/>
    </source>
</evidence>
<dbReference type="Proteomes" id="UP001241748">
    <property type="component" value="Unassembled WGS sequence"/>
</dbReference>
<keyword evidence="7 11" id="KW-0520">NAD</keyword>
<dbReference type="GO" id="GO:0003978">
    <property type="term" value="F:UDP-glucose 4-epimerase activity"/>
    <property type="evidence" value="ECO:0007669"/>
    <property type="project" value="UniProtKB-EC"/>
</dbReference>
<keyword evidence="10 11" id="KW-0119">Carbohydrate metabolism</keyword>
<organism evidence="13 14">
    <name type="scientific">Neobacillus driksii</name>
    <dbReference type="NCBI Taxonomy" id="3035913"/>
    <lineage>
        <taxon>Bacteria</taxon>
        <taxon>Bacillati</taxon>
        <taxon>Bacillota</taxon>
        <taxon>Bacilli</taxon>
        <taxon>Bacillales</taxon>
        <taxon>Bacillaceae</taxon>
        <taxon>Neobacillus</taxon>
    </lineage>
</organism>
<name>A0ABV4YS01_9BACI</name>
<comment type="pathway">
    <text evidence="3 11">Carbohydrate metabolism; galactose metabolism.</text>
</comment>
<dbReference type="RefSeq" id="WP_306075432.1">
    <property type="nucleotide sequence ID" value="NZ_JAROBZ020000001.1"/>
</dbReference>
<dbReference type="InterPro" id="IPR005886">
    <property type="entry name" value="UDP_G4E"/>
</dbReference>
<evidence type="ECO:0000313" key="14">
    <source>
        <dbReference type="Proteomes" id="UP001241748"/>
    </source>
</evidence>
<dbReference type="NCBIfam" id="TIGR01179">
    <property type="entry name" value="galE"/>
    <property type="match status" value="1"/>
</dbReference>
<dbReference type="InterPro" id="IPR001509">
    <property type="entry name" value="Epimerase_deHydtase"/>
</dbReference>
<dbReference type="Gene3D" id="3.90.25.10">
    <property type="entry name" value="UDP-galactose 4-epimerase, domain 1"/>
    <property type="match status" value="1"/>
</dbReference>
<evidence type="ECO:0000313" key="13">
    <source>
        <dbReference type="EMBL" id="MFB3166853.1"/>
    </source>
</evidence>
<evidence type="ECO:0000256" key="2">
    <source>
        <dbReference type="ARBA" id="ARBA00001911"/>
    </source>
</evidence>
<reference evidence="13 14" key="1">
    <citation type="submission" date="2024-05" db="EMBL/GenBank/DDBJ databases">
        <authorList>
            <person name="Venkateswaran K."/>
        </authorList>
    </citation>
    <scope>NUCLEOTIDE SEQUENCE [LARGE SCALE GENOMIC DNA]</scope>
    <source>
        <strain evidence="13 14">179-C4-2-HS</strain>
    </source>
</reference>
<keyword evidence="14" id="KW-1185">Reference proteome</keyword>
<comment type="cofactor">
    <cofactor evidence="2 11">
        <name>NAD(+)</name>
        <dbReference type="ChEBI" id="CHEBI:57540"/>
    </cofactor>
</comment>
<keyword evidence="8" id="KW-0299">Galactose metabolism</keyword>
<evidence type="ECO:0000256" key="1">
    <source>
        <dbReference type="ARBA" id="ARBA00000083"/>
    </source>
</evidence>
<evidence type="ECO:0000256" key="9">
    <source>
        <dbReference type="ARBA" id="ARBA00023235"/>
    </source>
</evidence>
<dbReference type="CDD" id="cd05247">
    <property type="entry name" value="UDP_G4E_1_SDR_e"/>
    <property type="match status" value="1"/>
</dbReference>
<protein>
    <recommendedName>
        <fullName evidence="6 11">UDP-glucose 4-epimerase</fullName>
        <ecNumber evidence="5 11">5.1.3.2</ecNumber>
    </recommendedName>
</protein>
<keyword evidence="9 11" id="KW-0413">Isomerase</keyword>
<evidence type="ECO:0000259" key="12">
    <source>
        <dbReference type="Pfam" id="PF01370"/>
    </source>
</evidence>
<evidence type="ECO:0000256" key="3">
    <source>
        <dbReference type="ARBA" id="ARBA00004947"/>
    </source>
</evidence>
<evidence type="ECO:0000256" key="4">
    <source>
        <dbReference type="ARBA" id="ARBA00007637"/>
    </source>
</evidence>
<dbReference type="EC" id="5.1.3.2" evidence="5 11"/>
<evidence type="ECO:0000256" key="10">
    <source>
        <dbReference type="ARBA" id="ARBA00023277"/>
    </source>
</evidence>
<evidence type="ECO:0000256" key="7">
    <source>
        <dbReference type="ARBA" id="ARBA00023027"/>
    </source>
</evidence>
<comment type="caution">
    <text evidence="13">The sequence shown here is derived from an EMBL/GenBank/DDBJ whole genome shotgun (WGS) entry which is preliminary data.</text>
</comment>
<proteinExistence type="inferred from homology"/>
<comment type="similarity">
    <text evidence="4 11">Belongs to the NAD(P)-dependent epimerase/dehydratase family.</text>
</comment>
<dbReference type="PANTHER" id="PTHR43725:SF53">
    <property type="entry name" value="UDP-ARABINOSE 4-EPIMERASE 1"/>
    <property type="match status" value="1"/>
</dbReference>
<feature type="domain" description="NAD-dependent epimerase/dehydratase" evidence="12">
    <location>
        <begin position="2"/>
        <end position="253"/>
    </location>
</feature>
<evidence type="ECO:0000256" key="8">
    <source>
        <dbReference type="ARBA" id="ARBA00023144"/>
    </source>
</evidence>
<sequence length="327" mass="36717">MILIVGGAGYIGSHVVKELLNQKHQVIVLDNLSTGHREAVDPRADFIQGDIRDESLLTHIFTTYKIEGVMHFAAHCLVGESVVKPFIYYENNVAATLLLLRQMILHNVTKFIFSSTCATYGIPNAKRIDENCPTKPINPYGHSKLMVEQILSDFSKAYGLSYIVLRYFNAAGADPEGEIGEDHTPESHLIPNVLLHLLGKKSSVEIFGDNYGTKDGTCVRDYIHVLDLADAHIRALEHLFATRENQALTYNLGNGKGYSVLEVIKMCERVTENKANIVISPGRTGDPAYLVADYEKIRKELNWRPVYTLEDIVNTAWNWHTSHPYGY</sequence>
<comment type="subunit">
    <text evidence="11">Homodimer.</text>
</comment>
<dbReference type="Gene3D" id="3.40.50.720">
    <property type="entry name" value="NAD(P)-binding Rossmann-like Domain"/>
    <property type="match status" value="1"/>
</dbReference>
<dbReference type="EMBL" id="JAROBZ020000001">
    <property type="protein sequence ID" value="MFB3166853.1"/>
    <property type="molecule type" value="Genomic_DNA"/>
</dbReference>